<dbReference type="InterPro" id="IPR058031">
    <property type="entry name" value="AAA_lid_NorR"/>
</dbReference>
<dbReference type="SUPFAM" id="SSF52540">
    <property type="entry name" value="P-loop containing nucleoside triphosphate hydrolases"/>
    <property type="match status" value="1"/>
</dbReference>
<dbReference type="Pfam" id="PF00158">
    <property type="entry name" value="Sigma54_activat"/>
    <property type="match status" value="1"/>
</dbReference>
<evidence type="ECO:0000256" key="4">
    <source>
        <dbReference type="ARBA" id="ARBA00023125"/>
    </source>
</evidence>
<dbReference type="InterPro" id="IPR009057">
    <property type="entry name" value="Homeodomain-like_sf"/>
</dbReference>
<dbReference type="Gene3D" id="1.10.8.60">
    <property type="match status" value="1"/>
</dbReference>
<dbReference type="Gene3D" id="3.30.450.40">
    <property type="match status" value="1"/>
</dbReference>
<dbReference type="PROSITE" id="PS50045">
    <property type="entry name" value="SIGMA54_INTERACT_4"/>
    <property type="match status" value="1"/>
</dbReference>
<dbReference type="InterPro" id="IPR025943">
    <property type="entry name" value="Sigma_54_int_dom_ATP-bd_2"/>
</dbReference>
<evidence type="ECO:0000256" key="1">
    <source>
        <dbReference type="ARBA" id="ARBA00022741"/>
    </source>
</evidence>
<dbReference type="InterPro" id="IPR029016">
    <property type="entry name" value="GAF-like_dom_sf"/>
</dbReference>
<evidence type="ECO:0000259" key="6">
    <source>
        <dbReference type="PROSITE" id="PS50045"/>
    </source>
</evidence>
<dbReference type="InterPro" id="IPR027417">
    <property type="entry name" value="P-loop_NTPase"/>
</dbReference>
<dbReference type="PROSITE" id="PS00688">
    <property type="entry name" value="SIGMA54_INTERACT_3"/>
    <property type="match status" value="1"/>
</dbReference>
<dbReference type="InterPro" id="IPR002197">
    <property type="entry name" value="HTH_Fis"/>
</dbReference>
<dbReference type="CDD" id="cd00009">
    <property type="entry name" value="AAA"/>
    <property type="match status" value="1"/>
</dbReference>
<keyword evidence="5" id="KW-0804">Transcription</keyword>
<dbReference type="InterPro" id="IPR003593">
    <property type="entry name" value="AAA+_ATPase"/>
</dbReference>
<comment type="caution">
    <text evidence="7">The sequence shown here is derived from an EMBL/GenBank/DDBJ whole genome shotgun (WGS) entry which is preliminary data.</text>
</comment>
<dbReference type="PROSITE" id="PS00676">
    <property type="entry name" value="SIGMA54_INTERACT_2"/>
    <property type="match status" value="1"/>
</dbReference>
<evidence type="ECO:0000256" key="2">
    <source>
        <dbReference type="ARBA" id="ARBA00022840"/>
    </source>
</evidence>
<protein>
    <submittedName>
        <fullName evidence="7">Sigma-54-dependent Fis family transcriptional regulator</fullName>
    </submittedName>
</protein>
<reference evidence="8" key="1">
    <citation type="journal article" date="2019" name="Int. J. Syst. Evol. Microbiol.">
        <title>The Global Catalogue of Microorganisms (GCM) 10K type strain sequencing project: providing services to taxonomists for standard genome sequencing and annotation.</title>
        <authorList>
            <consortium name="The Broad Institute Genomics Platform"/>
            <consortium name="The Broad Institute Genome Sequencing Center for Infectious Disease"/>
            <person name="Wu L."/>
            <person name="Ma J."/>
        </authorList>
    </citation>
    <scope>NUCLEOTIDE SEQUENCE [LARGE SCALE GENOMIC DNA]</scope>
    <source>
        <strain evidence="8">CGMCC 1.12295</strain>
    </source>
</reference>
<dbReference type="InterPro" id="IPR002078">
    <property type="entry name" value="Sigma_54_int"/>
</dbReference>
<evidence type="ECO:0000313" key="8">
    <source>
        <dbReference type="Proteomes" id="UP001597301"/>
    </source>
</evidence>
<organism evidence="7 8">
    <name type="scientific">Siminovitchia sediminis</name>
    <dbReference type="NCBI Taxonomy" id="1274353"/>
    <lineage>
        <taxon>Bacteria</taxon>
        <taxon>Bacillati</taxon>
        <taxon>Bacillota</taxon>
        <taxon>Bacilli</taxon>
        <taxon>Bacillales</taxon>
        <taxon>Bacillaceae</taxon>
        <taxon>Siminovitchia</taxon>
    </lineage>
</organism>
<dbReference type="Pfam" id="PF25601">
    <property type="entry name" value="AAA_lid_14"/>
    <property type="match status" value="1"/>
</dbReference>
<gene>
    <name evidence="7" type="ORF">ACFSCZ_07460</name>
</gene>
<accession>A0ABW4KEZ7</accession>
<name>A0ABW4KEZ7_9BACI</name>
<keyword evidence="2" id="KW-0067">ATP-binding</keyword>
<evidence type="ECO:0000256" key="3">
    <source>
        <dbReference type="ARBA" id="ARBA00023015"/>
    </source>
</evidence>
<dbReference type="PANTHER" id="PTHR32071">
    <property type="entry name" value="TRANSCRIPTIONAL REGULATORY PROTEIN"/>
    <property type="match status" value="1"/>
</dbReference>
<dbReference type="Pfam" id="PF01590">
    <property type="entry name" value="GAF"/>
    <property type="match status" value="1"/>
</dbReference>
<dbReference type="Pfam" id="PF02954">
    <property type="entry name" value="HTH_8"/>
    <property type="match status" value="1"/>
</dbReference>
<dbReference type="SUPFAM" id="SSF46689">
    <property type="entry name" value="Homeodomain-like"/>
    <property type="match status" value="1"/>
</dbReference>
<keyword evidence="8" id="KW-1185">Reference proteome</keyword>
<keyword evidence="4" id="KW-0238">DNA-binding</keyword>
<dbReference type="Gene3D" id="1.10.10.60">
    <property type="entry name" value="Homeodomain-like"/>
    <property type="match status" value="1"/>
</dbReference>
<feature type="domain" description="Sigma-54 factor interaction" evidence="6">
    <location>
        <begin position="335"/>
        <end position="565"/>
    </location>
</feature>
<dbReference type="InterPro" id="IPR025944">
    <property type="entry name" value="Sigma_54_int_dom_CS"/>
</dbReference>
<keyword evidence="3" id="KW-0805">Transcription regulation</keyword>
<dbReference type="InterPro" id="IPR003018">
    <property type="entry name" value="GAF"/>
</dbReference>
<dbReference type="SMART" id="SM00382">
    <property type="entry name" value="AAA"/>
    <property type="match status" value="1"/>
</dbReference>
<evidence type="ECO:0000313" key="7">
    <source>
        <dbReference type="EMBL" id="MFD1706592.1"/>
    </source>
</evidence>
<dbReference type="PRINTS" id="PR01590">
    <property type="entry name" value="HTHFIS"/>
</dbReference>
<dbReference type="PANTHER" id="PTHR32071:SF57">
    <property type="entry name" value="C4-DICARBOXYLATE TRANSPORT TRANSCRIPTIONAL REGULATORY PROTEIN DCTD"/>
    <property type="match status" value="1"/>
</dbReference>
<dbReference type="RefSeq" id="WP_380773221.1">
    <property type="nucleotide sequence ID" value="NZ_JBHUEO010000017.1"/>
</dbReference>
<keyword evidence="1" id="KW-0547">Nucleotide-binding</keyword>
<evidence type="ECO:0000256" key="5">
    <source>
        <dbReference type="ARBA" id="ARBA00023163"/>
    </source>
</evidence>
<dbReference type="PROSITE" id="PS00675">
    <property type="entry name" value="SIGMA54_INTERACT_1"/>
    <property type="match status" value="1"/>
</dbReference>
<dbReference type="EMBL" id="JBHUEO010000017">
    <property type="protein sequence ID" value="MFD1706592.1"/>
    <property type="molecule type" value="Genomic_DNA"/>
</dbReference>
<dbReference type="Gene3D" id="3.40.50.300">
    <property type="entry name" value="P-loop containing nucleotide triphosphate hydrolases"/>
    <property type="match status" value="1"/>
</dbReference>
<dbReference type="Proteomes" id="UP001597301">
    <property type="component" value="Unassembled WGS sequence"/>
</dbReference>
<sequence length="647" mass="73643">MTSYLAVHSADNLHMRMKELASEWDQFITEKQKPSKIRSSIYHSWKRCRQYAVDPLQKQTIIPLDEHKLSDTITDSKMYDAALPIIQNLQRQISGTGHLITLADEKGRILHLEGDHHIRNQAEDMHFVPGSDWSEKAAGSNAIGTSLAVGHPIQIFSYEHFCEGVHPWICSAAPIKDPFTGQLLGVIDLTGPSHLAQPHSLSIVQNIAHMIQYNLKNYSIKHRMLIQEFYERFVSSWKSDSIVLFDDMLNVIHAHPKCLEMLRIHEWRELASHPEFQHIRNSLLTSDELEWELDVPSLQLKVFIQIITDGQDRIGYLLHLDKTRQVRNFTYWGRIIGNSRHMNQIISKAKIAAPANIPILLTGESGTGKEVFARAIHKESTRSSKPFIAINCGAIPKDLIASELFGYEEGAFTGGSPKGKKGTFEEADGGTLLLDEIGEMPMDLQVHLLRVLQEKEIVKLGGSRPIPVDVRIIAATNKDLKECIANGTFREDLYYRLNVVELNMPALRERREDIPLLTRHYIIQYAHKHQKPVPTIAKDVLSLLNEYSWPGNIRELTNTIEHAVLFCENHHITLEDLPVSLQMFSRDQAHENLHAGQSLSLLELEEKKKIKELLISTGGNLSEVARQCNIARTTLYRKLEKYQLETV</sequence>
<dbReference type="InterPro" id="IPR025662">
    <property type="entry name" value="Sigma_54_int_dom_ATP-bd_1"/>
</dbReference>
<proteinExistence type="predicted"/>